<evidence type="ECO:0000313" key="3">
    <source>
        <dbReference type="Proteomes" id="UP000054279"/>
    </source>
</evidence>
<accession>A0A0C9W1C1</accession>
<keyword evidence="3" id="KW-1185">Reference proteome</keyword>
<evidence type="ECO:0000256" key="1">
    <source>
        <dbReference type="SAM" id="MobiDB-lite"/>
    </source>
</evidence>
<evidence type="ECO:0000313" key="2">
    <source>
        <dbReference type="EMBL" id="KIJ45310.1"/>
    </source>
</evidence>
<dbReference type="AlphaFoldDB" id="A0A0C9W1C1"/>
<sequence length="248" mass="28484">FSLEDLAIDFIGRQYPEIPGFDRSPIELTELKYLSVSGGYEAAPVGCIYNWKTPKLQHLAVRSKGIIDYTFQPFLTTLSLSLTHLYLRGVFGPDALATIKTDVPLLTHLEFDWSDDFPVLGGHPRVCIIRIHARNPRHEAIRGFYRELHRIIESLEESWPELRTFQDGSVSGWCSASGLFDWWDDVLAERLTLKGVKVIDREGWSIIGFWDRIMMERNTAPEEADVSDSNSDHKDSDSDEPRTFLKYY</sequence>
<protein>
    <submittedName>
        <fullName evidence="2">Uncharacterized protein</fullName>
    </submittedName>
</protein>
<dbReference type="HOGENOM" id="CLU_1122403_0_0_1"/>
<name>A0A0C9W1C1_SPHS4</name>
<feature type="non-terminal residue" evidence="2">
    <location>
        <position position="1"/>
    </location>
</feature>
<organism evidence="2 3">
    <name type="scientific">Sphaerobolus stellatus (strain SS14)</name>
    <dbReference type="NCBI Taxonomy" id="990650"/>
    <lineage>
        <taxon>Eukaryota</taxon>
        <taxon>Fungi</taxon>
        <taxon>Dikarya</taxon>
        <taxon>Basidiomycota</taxon>
        <taxon>Agaricomycotina</taxon>
        <taxon>Agaricomycetes</taxon>
        <taxon>Phallomycetidae</taxon>
        <taxon>Geastrales</taxon>
        <taxon>Sphaerobolaceae</taxon>
        <taxon>Sphaerobolus</taxon>
    </lineage>
</organism>
<gene>
    <name evidence="2" type="ORF">M422DRAFT_251072</name>
</gene>
<feature type="compositionally biased region" description="Basic and acidic residues" evidence="1">
    <location>
        <begin position="230"/>
        <end position="248"/>
    </location>
</feature>
<reference evidence="2 3" key="1">
    <citation type="submission" date="2014-06" db="EMBL/GenBank/DDBJ databases">
        <title>Evolutionary Origins and Diversification of the Mycorrhizal Mutualists.</title>
        <authorList>
            <consortium name="DOE Joint Genome Institute"/>
            <consortium name="Mycorrhizal Genomics Consortium"/>
            <person name="Kohler A."/>
            <person name="Kuo A."/>
            <person name="Nagy L.G."/>
            <person name="Floudas D."/>
            <person name="Copeland A."/>
            <person name="Barry K.W."/>
            <person name="Cichocki N."/>
            <person name="Veneault-Fourrey C."/>
            <person name="LaButti K."/>
            <person name="Lindquist E.A."/>
            <person name="Lipzen A."/>
            <person name="Lundell T."/>
            <person name="Morin E."/>
            <person name="Murat C."/>
            <person name="Riley R."/>
            <person name="Ohm R."/>
            <person name="Sun H."/>
            <person name="Tunlid A."/>
            <person name="Henrissat B."/>
            <person name="Grigoriev I.V."/>
            <person name="Hibbett D.S."/>
            <person name="Martin F."/>
        </authorList>
    </citation>
    <scope>NUCLEOTIDE SEQUENCE [LARGE SCALE GENOMIC DNA]</scope>
    <source>
        <strain evidence="2 3">SS14</strain>
    </source>
</reference>
<dbReference type="Proteomes" id="UP000054279">
    <property type="component" value="Unassembled WGS sequence"/>
</dbReference>
<dbReference type="EMBL" id="KN837112">
    <property type="protein sequence ID" value="KIJ45310.1"/>
    <property type="molecule type" value="Genomic_DNA"/>
</dbReference>
<proteinExistence type="predicted"/>
<feature type="region of interest" description="Disordered" evidence="1">
    <location>
        <begin position="221"/>
        <end position="248"/>
    </location>
</feature>